<dbReference type="AlphaFoldDB" id="A0A391NYN9"/>
<dbReference type="EMBL" id="BHGK01000001">
    <property type="protein sequence ID" value="GCA66105.1"/>
    <property type="molecule type" value="Genomic_DNA"/>
</dbReference>
<comment type="caution">
    <text evidence="4">The sequence shown here is derived from an EMBL/GenBank/DDBJ whole genome shotgun (WGS) entry which is preliminary data.</text>
</comment>
<dbReference type="SUPFAM" id="SSF53271">
    <property type="entry name" value="PRTase-like"/>
    <property type="match status" value="1"/>
</dbReference>
<dbReference type="Proteomes" id="UP000265643">
    <property type="component" value="Unassembled WGS sequence"/>
</dbReference>
<proteinExistence type="inferred from homology"/>
<dbReference type="CDD" id="cd06223">
    <property type="entry name" value="PRTases_typeI"/>
    <property type="match status" value="1"/>
</dbReference>
<evidence type="ECO:0000259" key="2">
    <source>
        <dbReference type="Pfam" id="PF00156"/>
    </source>
</evidence>
<sequence length="268" mass="31176">MYQRGLNLLYPEVCPFCGEILQVSGKIGAFPEKRKIGNGPESGEQRVVKQWKKMDDSCICQECRKKLQYVEEPRCYRCGKPLREEDEDVEYCRDCAGRKRYFDQGRSLYLHRSPASDAIYRFKFKNQRVYAKVFAEEMAERFAKDLRRWQAEALIPIPLSEKRQKKRGYNQAKILARELSKRTGIPVEEGALFRIRDTRPQKELDDRERQQNLRQAFAVAKCWKPVRSVVLVDDIYTTGSTINKAAKMLKKAGVSKVYFLTISIGQGL</sequence>
<dbReference type="InterPro" id="IPR029057">
    <property type="entry name" value="PRTase-like"/>
</dbReference>
<feature type="domain" description="Double zinc ribbon" evidence="3">
    <location>
        <begin position="55"/>
        <end position="96"/>
    </location>
</feature>
<organism evidence="4 5">
    <name type="scientific">Mediterraneibacter butyricigenes</name>
    <dbReference type="NCBI Taxonomy" id="2316025"/>
    <lineage>
        <taxon>Bacteria</taxon>
        <taxon>Bacillati</taxon>
        <taxon>Bacillota</taxon>
        <taxon>Clostridia</taxon>
        <taxon>Lachnospirales</taxon>
        <taxon>Lachnospiraceae</taxon>
        <taxon>Mediterraneibacter</taxon>
    </lineage>
</organism>
<evidence type="ECO:0000259" key="3">
    <source>
        <dbReference type="Pfam" id="PF18912"/>
    </source>
</evidence>
<keyword evidence="5" id="KW-1185">Reference proteome</keyword>
<dbReference type="Pfam" id="PF18912">
    <property type="entry name" value="DZR_2"/>
    <property type="match status" value="1"/>
</dbReference>
<reference evidence="5" key="1">
    <citation type="submission" date="2018-09" db="EMBL/GenBank/DDBJ databases">
        <title>Draft Genome Sequence of Mediterraneibacter sp. KCTC 15684.</title>
        <authorList>
            <person name="Kim J.S."/>
            <person name="Han K.I."/>
            <person name="Suh M.K."/>
            <person name="Lee K.C."/>
            <person name="Eom M.K."/>
            <person name="Lee J.H."/>
            <person name="Park S.H."/>
            <person name="Kang S.W."/>
            <person name="Park J.E."/>
            <person name="Oh B.S."/>
            <person name="Yu S.Y."/>
            <person name="Choi S.H."/>
            <person name="Lee D.H."/>
            <person name="Yoon H."/>
            <person name="Kim B."/>
            <person name="Yang S.J."/>
            <person name="Lee J.S."/>
        </authorList>
    </citation>
    <scope>NUCLEOTIDE SEQUENCE [LARGE SCALE GENOMIC DNA]</scope>
    <source>
        <strain evidence="5">KCTC 15684</strain>
    </source>
</reference>
<comment type="similarity">
    <text evidence="1">Belongs to the ComF/GntX family.</text>
</comment>
<evidence type="ECO:0008006" key="6">
    <source>
        <dbReference type="Google" id="ProtNLM"/>
    </source>
</evidence>
<accession>A0A391NYN9</accession>
<protein>
    <recommendedName>
        <fullName evidence="6">Amidophosphoribosyltransferase</fullName>
    </recommendedName>
</protein>
<dbReference type="InterPro" id="IPR000836">
    <property type="entry name" value="PRTase_dom"/>
</dbReference>
<feature type="domain" description="Phosphoribosyltransferase" evidence="2">
    <location>
        <begin position="166"/>
        <end position="259"/>
    </location>
</feature>
<name>A0A391NYN9_9FIRM</name>
<evidence type="ECO:0000256" key="1">
    <source>
        <dbReference type="ARBA" id="ARBA00008007"/>
    </source>
</evidence>
<dbReference type="Pfam" id="PF00156">
    <property type="entry name" value="Pribosyltran"/>
    <property type="match status" value="1"/>
</dbReference>
<gene>
    <name evidence="4" type="ORF">KGMB01110_05410</name>
</gene>
<dbReference type="RefSeq" id="WP_243112641.1">
    <property type="nucleotide sequence ID" value="NZ_BHGK01000001.1"/>
</dbReference>
<dbReference type="Gene3D" id="3.40.50.2020">
    <property type="match status" value="1"/>
</dbReference>
<dbReference type="PANTHER" id="PTHR47505">
    <property type="entry name" value="DNA UTILIZATION PROTEIN YHGH"/>
    <property type="match status" value="1"/>
</dbReference>
<dbReference type="InterPro" id="IPR051910">
    <property type="entry name" value="ComF/GntX_DNA_util-trans"/>
</dbReference>
<dbReference type="PANTHER" id="PTHR47505:SF1">
    <property type="entry name" value="DNA UTILIZATION PROTEIN YHGH"/>
    <property type="match status" value="1"/>
</dbReference>
<dbReference type="InterPro" id="IPR044005">
    <property type="entry name" value="DZR_2"/>
</dbReference>
<evidence type="ECO:0000313" key="5">
    <source>
        <dbReference type="Proteomes" id="UP000265643"/>
    </source>
</evidence>
<evidence type="ECO:0000313" key="4">
    <source>
        <dbReference type="EMBL" id="GCA66105.1"/>
    </source>
</evidence>